<dbReference type="GO" id="GO:0004553">
    <property type="term" value="F:hydrolase activity, hydrolyzing O-glycosyl compounds"/>
    <property type="evidence" value="ECO:0007669"/>
    <property type="project" value="UniProtKB-ARBA"/>
</dbReference>
<evidence type="ECO:0000259" key="4">
    <source>
        <dbReference type="Pfam" id="PF13364"/>
    </source>
</evidence>
<dbReference type="InterPro" id="IPR036514">
    <property type="entry name" value="SGNH_hydro_sf"/>
</dbReference>
<feature type="domain" description="Beta-galactosidase jelly roll" evidence="4">
    <location>
        <begin position="294"/>
        <end position="370"/>
    </location>
</feature>
<dbReference type="Pfam" id="PF03629">
    <property type="entry name" value="SASA"/>
    <property type="match status" value="2"/>
</dbReference>
<dbReference type="InterPro" id="IPR013783">
    <property type="entry name" value="Ig-like_fold"/>
</dbReference>
<dbReference type="Proteomes" id="UP000290261">
    <property type="component" value="Unassembled WGS sequence"/>
</dbReference>
<evidence type="ECO:0000256" key="1">
    <source>
        <dbReference type="ARBA" id="ARBA00022801"/>
    </source>
</evidence>
<dbReference type="EMBL" id="JJMP01000010">
    <property type="protein sequence ID" value="RYC50320.1"/>
    <property type="molecule type" value="Genomic_DNA"/>
</dbReference>
<dbReference type="Gene3D" id="3.40.50.1110">
    <property type="entry name" value="SGNH hydrolase"/>
    <property type="match status" value="2"/>
</dbReference>
<comment type="caution">
    <text evidence="5">The sequence shown here is derived from an EMBL/GenBank/DDBJ whole genome shotgun (WGS) entry which is preliminary data.</text>
</comment>
<dbReference type="SUPFAM" id="SSF52266">
    <property type="entry name" value="SGNH hydrolase"/>
    <property type="match status" value="1"/>
</dbReference>
<evidence type="ECO:0008006" key="7">
    <source>
        <dbReference type="Google" id="ProtNLM"/>
    </source>
</evidence>
<dbReference type="InterPro" id="IPR005181">
    <property type="entry name" value="SASA"/>
</dbReference>
<protein>
    <recommendedName>
        <fullName evidence="7">9-O-acetylesterase</fullName>
    </recommendedName>
</protein>
<name>A0A444VHU7_9FLAO</name>
<proteinExistence type="predicted"/>
<keyword evidence="2" id="KW-0326">Glycosidase</keyword>
<dbReference type="AlphaFoldDB" id="A0A444VHU7"/>
<gene>
    <name evidence="5" type="ORF">DN53_05185</name>
</gene>
<keyword evidence="1" id="KW-0378">Hydrolase</keyword>
<feature type="domain" description="Sialate O-acetylesterase" evidence="3">
    <location>
        <begin position="116"/>
        <end position="218"/>
    </location>
</feature>
<dbReference type="InterPro" id="IPR025300">
    <property type="entry name" value="BetaGal_jelly_roll_dom"/>
</dbReference>
<dbReference type="Gene3D" id="2.60.40.10">
    <property type="entry name" value="Immunoglobulins"/>
    <property type="match status" value="1"/>
</dbReference>
<reference evidence="5 6" key="1">
    <citation type="submission" date="2014-04" db="EMBL/GenBank/DDBJ databases">
        <title>Whole genome of Muricauda olearia.</title>
        <authorList>
            <person name="Zhang X.-H."/>
            <person name="Tang K."/>
        </authorList>
    </citation>
    <scope>NUCLEOTIDE SEQUENCE [LARGE SCALE GENOMIC DNA]</scope>
    <source>
        <strain evidence="5 6">Th120</strain>
    </source>
</reference>
<sequence>MKWDGKNKSVIMKMRLKILWFMVTLLPMLVCGQIELPPIFSSHMVLPRNKQIPIEGKAEPRTTLTITIGSQSHTTKADKNGIWKVNLRPMAAGGPFVLQIEDDQGKELTLDNLLVGDLWLCAGQSNMQYTLNMLQYKETPNDNYDLPNLRLCSVWVDRDYLPRKNVSNAVWQEVSKEAARNFSAVGYFFGKDLVGEQEVPIGLISSNLGATAIETWMGMDVLKTFPQFDEVTQKIGKINKSFKTLDTELAKFRKKWDEKYYLKGPGIEEKWYEEGYDYSNWEECTLPAFWDDFGYASHDGSMWFKRTFDLDSIQLKNDVSIVLNQIDDYDRVWVNGVQIGESFGKSNFRNYSAPKEILREEGNILTVRVFDVGGKGGIYTNAFWGNSILNGTWQYKKGVSIDHNGFPQPEVANGSPFSHPMLLYNASIAPLHKLPITGVIWYQGESNESRAVEYGSLLQAMIQDWRKQWNNPQMPFLVVQLANYRQEDTQPKNSQWAELRESQMKATTLDNVDIVTAIDIGDANDIHPYNKKEVGRRLALLAKHYTYGKTLGKGPVYKKSIPSDSSITIEFETYGSLLKSTDKHGYVRGFAIAGADGKFYWAKAKVLNDTQVEVYHEEIKKPMYVRYAWSDNPGPLDLVNGNGLPAFPFRTDDFELSTAKNTYHYNPHAF</sequence>
<evidence type="ECO:0000259" key="3">
    <source>
        <dbReference type="Pfam" id="PF03629"/>
    </source>
</evidence>
<evidence type="ECO:0000313" key="6">
    <source>
        <dbReference type="Proteomes" id="UP000290261"/>
    </source>
</evidence>
<evidence type="ECO:0000256" key="2">
    <source>
        <dbReference type="ARBA" id="ARBA00023295"/>
    </source>
</evidence>
<dbReference type="PANTHER" id="PTHR22901">
    <property type="entry name" value="SIALATE O-ACETYLESTERASE"/>
    <property type="match status" value="1"/>
</dbReference>
<keyword evidence="6" id="KW-1185">Reference proteome</keyword>
<dbReference type="InterPro" id="IPR008979">
    <property type="entry name" value="Galactose-bd-like_sf"/>
</dbReference>
<organism evidence="5 6">
    <name type="scientific">Flagellimonas olearia</name>
    <dbReference type="NCBI Taxonomy" id="552546"/>
    <lineage>
        <taxon>Bacteria</taxon>
        <taxon>Pseudomonadati</taxon>
        <taxon>Bacteroidota</taxon>
        <taxon>Flavobacteriia</taxon>
        <taxon>Flavobacteriales</taxon>
        <taxon>Flavobacteriaceae</taxon>
        <taxon>Flagellimonas</taxon>
    </lineage>
</organism>
<dbReference type="PANTHER" id="PTHR22901:SF0">
    <property type="entry name" value="SIALATE O-ACETYLESTERASE"/>
    <property type="match status" value="1"/>
</dbReference>
<dbReference type="InterPro" id="IPR039329">
    <property type="entry name" value="SIAE"/>
</dbReference>
<dbReference type="GO" id="GO:0005975">
    <property type="term" value="P:carbohydrate metabolic process"/>
    <property type="evidence" value="ECO:0007669"/>
    <property type="project" value="TreeGrafter"/>
</dbReference>
<accession>A0A444VHU7</accession>
<evidence type="ECO:0000313" key="5">
    <source>
        <dbReference type="EMBL" id="RYC50320.1"/>
    </source>
</evidence>
<dbReference type="Pfam" id="PF13364">
    <property type="entry name" value="BetaGal_ABD2"/>
    <property type="match status" value="1"/>
</dbReference>
<dbReference type="GO" id="GO:0001681">
    <property type="term" value="F:sialate O-acetylesterase activity"/>
    <property type="evidence" value="ECO:0007669"/>
    <property type="project" value="InterPro"/>
</dbReference>
<feature type="domain" description="Sialate O-acetylesterase" evidence="3">
    <location>
        <begin position="433"/>
        <end position="539"/>
    </location>
</feature>
<dbReference type="Gene3D" id="2.60.120.260">
    <property type="entry name" value="Galactose-binding domain-like"/>
    <property type="match status" value="1"/>
</dbReference>
<dbReference type="SUPFAM" id="SSF49785">
    <property type="entry name" value="Galactose-binding domain-like"/>
    <property type="match status" value="1"/>
</dbReference>